<comment type="pathway">
    <text evidence="4">Cofactor biosynthesis; phylloquinone biosynthesis.</text>
</comment>
<dbReference type="PANTHER" id="PTHR43240:SF24">
    <property type="entry name" value="OS05G0137700 PROTEIN"/>
    <property type="match status" value="1"/>
</dbReference>
<keyword evidence="2" id="KW-0378">Hydrolase</keyword>
<comment type="similarity">
    <text evidence="6">Belongs to the 4-hydroxybenzoyl-CoA thioesterase family. DHNA-CoA hydrolase subfamily.</text>
</comment>
<keyword evidence="3" id="KW-0576">Peroxisome</keyword>
<dbReference type="InterPro" id="IPR029069">
    <property type="entry name" value="HotDog_dom_sf"/>
</dbReference>
<dbReference type="CDD" id="cd03443">
    <property type="entry name" value="PaaI_thioesterase"/>
    <property type="match status" value="1"/>
</dbReference>
<evidence type="ECO:0000256" key="7">
    <source>
        <dbReference type="ARBA" id="ARBA00066058"/>
    </source>
</evidence>
<dbReference type="Pfam" id="PF03061">
    <property type="entry name" value="4HBT"/>
    <property type="match status" value="1"/>
</dbReference>
<dbReference type="FunFam" id="3.10.129.10:FF:000048">
    <property type="entry name" value="14-dihydroxy-2-naphthoyl-CoA thioesterase 1"/>
    <property type="match status" value="1"/>
</dbReference>
<dbReference type="NCBIfam" id="TIGR00369">
    <property type="entry name" value="unchar_dom_1"/>
    <property type="match status" value="1"/>
</dbReference>
<evidence type="ECO:0000256" key="5">
    <source>
        <dbReference type="ARBA" id="ARBA00060586"/>
    </source>
</evidence>
<dbReference type="InterPro" id="IPR006683">
    <property type="entry name" value="Thioestr_dom"/>
</dbReference>
<proteinExistence type="inferred from homology"/>
<dbReference type="Gene3D" id="3.10.129.10">
    <property type="entry name" value="Hotdog Thioesterase"/>
    <property type="match status" value="1"/>
</dbReference>
<evidence type="ECO:0000259" key="8">
    <source>
        <dbReference type="Pfam" id="PF03061"/>
    </source>
</evidence>
<accession>A0AB40CBD0</accession>
<comment type="subunit">
    <text evidence="7">Homotetramers.</text>
</comment>
<dbReference type="GO" id="GO:0042372">
    <property type="term" value="P:phylloquinone biosynthetic process"/>
    <property type="evidence" value="ECO:0007669"/>
    <property type="project" value="TreeGrafter"/>
</dbReference>
<comment type="pathway">
    <text evidence="5">Quinol/quinone metabolism; 1,4-dihydroxy-2-naphthoate biosynthesis; 1,4-dihydroxy-2-naphthoate from chorismate: step 7/7.</text>
</comment>
<dbReference type="PANTHER" id="PTHR43240">
    <property type="entry name" value="1,4-DIHYDROXY-2-NAPHTHOYL-COA THIOESTERASE 1"/>
    <property type="match status" value="1"/>
</dbReference>
<keyword evidence="9" id="KW-1185">Reference proteome</keyword>
<comment type="subcellular location">
    <subcellularLocation>
        <location evidence="1">Peroxisome</location>
    </subcellularLocation>
</comment>
<evidence type="ECO:0000256" key="1">
    <source>
        <dbReference type="ARBA" id="ARBA00004275"/>
    </source>
</evidence>
<organism evidence="9 10">
    <name type="scientific">Dioscorea cayennensis subsp. rotundata</name>
    <name type="common">White Guinea yam</name>
    <name type="synonym">Dioscorea rotundata</name>
    <dbReference type="NCBI Taxonomy" id="55577"/>
    <lineage>
        <taxon>Eukaryota</taxon>
        <taxon>Viridiplantae</taxon>
        <taxon>Streptophyta</taxon>
        <taxon>Embryophyta</taxon>
        <taxon>Tracheophyta</taxon>
        <taxon>Spermatophyta</taxon>
        <taxon>Magnoliopsida</taxon>
        <taxon>Liliopsida</taxon>
        <taxon>Dioscoreales</taxon>
        <taxon>Dioscoreaceae</taxon>
        <taxon>Dioscorea</taxon>
    </lineage>
</organism>
<dbReference type="AlphaFoldDB" id="A0AB40CBD0"/>
<evidence type="ECO:0000256" key="6">
    <source>
        <dbReference type="ARBA" id="ARBA00061187"/>
    </source>
</evidence>
<name>A0AB40CBD0_DIOCR</name>
<feature type="domain" description="Thioesterase" evidence="8">
    <location>
        <begin position="54"/>
        <end position="127"/>
    </location>
</feature>
<dbReference type="GeneID" id="120273498"/>
<dbReference type="GO" id="GO:0061522">
    <property type="term" value="F:1,4-dihydroxy-2-naphthoyl-CoA thioesterase activity"/>
    <property type="evidence" value="ECO:0007669"/>
    <property type="project" value="TreeGrafter"/>
</dbReference>
<dbReference type="GO" id="GO:0005777">
    <property type="term" value="C:peroxisome"/>
    <property type="evidence" value="ECO:0007669"/>
    <property type="project" value="UniProtKB-SubCell"/>
</dbReference>
<dbReference type="SUPFAM" id="SSF54637">
    <property type="entry name" value="Thioesterase/thiol ester dehydrase-isomerase"/>
    <property type="match status" value="1"/>
</dbReference>
<evidence type="ECO:0000313" key="9">
    <source>
        <dbReference type="Proteomes" id="UP001515500"/>
    </source>
</evidence>
<dbReference type="Proteomes" id="UP001515500">
    <property type="component" value="Chromosome 12"/>
</dbReference>
<reference evidence="10" key="1">
    <citation type="submission" date="2025-08" db="UniProtKB">
        <authorList>
            <consortium name="RefSeq"/>
        </authorList>
    </citation>
    <scope>IDENTIFICATION</scope>
</reference>
<evidence type="ECO:0000256" key="2">
    <source>
        <dbReference type="ARBA" id="ARBA00022801"/>
    </source>
</evidence>
<evidence type="ECO:0000256" key="3">
    <source>
        <dbReference type="ARBA" id="ARBA00023140"/>
    </source>
</evidence>
<evidence type="ECO:0000256" key="4">
    <source>
        <dbReference type="ARBA" id="ARBA00060572"/>
    </source>
</evidence>
<dbReference type="RefSeq" id="XP_039136062.1">
    <property type="nucleotide sequence ID" value="XM_039280128.1"/>
</dbReference>
<sequence length="164" mass="17836">MINMIGEKQPSPASITAKLDRTLHAIGFQYELVSPERIVGRLLVTETCCQPFDVLSGGVSALMAESMASLGAYVSSGFKRVAGVQLATNHLRAVLLADVVEAEARPIQAGKTIQVWEVHIWKIEPTTAVKKVLVSTSRVTLLCNRQAPEDLKGYEQTVKSFAKL</sequence>
<evidence type="ECO:0000313" key="10">
    <source>
        <dbReference type="RefSeq" id="XP_039136062.1"/>
    </source>
</evidence>
<dbReference type="InterPro" id="IPR003736">
    <property type="entry name" value="PAAI_dom"/>
</dbReference>
<protein>
    <submittedName>
        <fullName evidence="10">1,4-dihydroxy-2-naphthoyl-CoA thioesterase 1-like isoform X1</fullName>
    </submittedName>
</protein>
<gene>
    <name evidence="10" type="primary">LOC120273498</name>
</gene>